<dbReference type="EC" id="1.6.5.-" evidence="6"/>
<name>A0ABX2CWA6_9CYAN</name>
<comment type="catalytic activity">
    <reaction evidence="5">
        <text>N,N-dimethyl-1,4-phenylenediamine + anthranilate + 2 NAD(+) = 2-(4-dimethylaminophenyl)diazenylbenzoate + 2 NADH + 2 H(+)</text>
        <dbReference type="Rhea" id="RHEA:55872"/>
        <dbReference type="ChEBI" id="CHEBI:15378"/>
        <dbReference type="ChEBI" id="CHEBI:15783"/>
        <dbReference type="ChEBI" id="CHEBI:16567"/>
        <dbReference type="ChEBI" id="CHEBI:57540"/>
        <dbReference type="ChEBI" id="CHEBI:57945"/>
        <dbReference type="ChEBI" id="CHEBI:71579"/>
        <dbReference type="EC" id="1.7.1.17"/>
    </reaction>
    <physiologicalReaction direction="right-to-left" evidence="5">
        <dbReference type="Rhea" id="RHEA:55874"/>
    </physiologicalReaction>
</comment>
<dbReference type="PANTHER" id="PTHR43741">
    <property type="entry name" value="FMN-DEPENDENT NADH-AZOREDUCTASE 1"/>
    <property type="match status" value="1"/>
</dbReference>
<comment type="similarity">
    <text evidence="6">Belongs to the azoreductase type 1 family.</text>
</comment>
<keyword evidence="2 6" id="KW-0288">FMN</keyword>
<dbReference type="InterPro" id="IPR029039">
    <property type="entry name" value="Flavoprotein-like_sf"/>
</dbReference>
<evidence type="ECO:0000256" key="1">
    <source>
        <dbReference type="ARBA" id="ARBA00022630"/>
    </source>
</evidence>
<evidence type="ECO:0000256" key="2">
    <source>
        <dbReference type="ARBA" id="ARBA00022643"/>
    </source>
</evidence>
<keyword evidence="1 6" id="KW-0285">Flavoprotein</keyword>
<dbReference type="PANTHER" id="PTHR43741:SF4">
    <property type="entry name" value="FMN-DEPENDENT NADH:QUINONE OXIDOREDUCTASE"/>
    <property type="match status" value="1"/>
</dbReference>
<dbReference type="Gene3D" id="3.40.50.360">
    <property type="match status" value="1"/>
</dbReference>
<dbReference type="EMBL" id="SRRZ01000031">
    <property type="protein sequence ID" value="NQE34403.1"/>
    <property type="molecule type" value="Genomic_DNA"/>
</dbReference>
<gene>
    <name evidence="6 8" type="primary">azoR</name>
    <name evidence="8" type="ORF">E5S67_02129</name>
</gene>
<dbReference type="SUPFAM" id="SSF52218">
    <property type="entry name" value="Flavoproteins"/>
    <property type="match status" value="1"/>
</dbReference>
<dbReference type="GO" id="GO:0016491">
    <property type="term" value="F:oxidoreductase activity"/>
    <property type="evidence" value="ECO:0007669"/>
    <property type="project" value="UniProtKB-KW"/>
</dbReference>
<comment type="catalytic activity">
    <reaction evidence="6">
        <text>2 a quinone + NADH + H(+) = 2 a 1,4-benzosemiquinone + NAD(+)</text>
        <dbReference type="Rhea" id="RHEA:65952"/>
        <dbReference type="ChEBI" id="CHEBI:15378"/>
        <dbReference type="ChEBI" id="CHEBI:57540"/>
        <dbReference type="ChEBI" id="CHEBI:57945"/>
        <dbReference type="ChEBI" id="CHEBI:132124"/>
        <dbReference type="ChEBI" id="CHEBI:134225"/>
    </reaction>
</comment>
<keyword evidence="3 6" id="KW-0560">Oxidoreductase</keyword>
<dbReference type="RefSeq" id="WP_172187014.1">
    <property type="nucleotide sequence ID" value="NZ_CAWPPK010000235.1"/>
</dbReference>
<evidence type="ECO:0000313" key="9">
    <source>
        <dbReference type="Proteomes" id="UP000702425"/>
    </source>
</evidence>
<evidence type="ECO:0000256" key="4">
    <source>
        <dbReference type="ARBA" id="ARBA00023027"/>
    </source>
</evidence>
<evidence type="ECO:0000256" key="3">
    <source>
        <dbReference type="ARBA" id="ARBA00023002"/>
    </source>
</evidence>
<dbReference type="InterPro" id="IPR003680">
    <property type="entry name" value="Flavodoxin_fold"/>
</dbReference>
<dbReference type="Pfam" id="PF02525">
    <property type="entry name" value="Flavodoxin_2"/>
    <property type="match status" value="1"/>
</dbReference>
<dbReference type="HAMAP" id="MF_01216">
    <property type="entry name" value="Azoreductase_type1"/>
    <property type="match status" value="1"/>
</dbReference>
<comment type="caution">
    <text evidence="8">The sequence shown here is derived from an EMBL/GenBank/DDBJ whole genome shotgun (WGS) entry which is preliminary data.</text>
</comment>
<keyword evidence="9" id="KW-1185">Reference proteome</keyword>
<dbReference type="InterPro" id="IPR023048">
    <property type="entry name" value="NADH:quinone_OxRdtase_FMN_depd"/>
</dbReference>
<feature type="domain" description="Flavodoxin-like fold" evidence="7">
    <location>
        <begin position="3"/>
        <end position="198"/>
    </location>
</feature>
<evidence type="ECO:0000256" key="5">
    <source>
        <dbReference type="ARBA" id="ARBA00048542"/>
    </source>
</evidence>
<comment type="function">
    <text evidence="6">Also exhibits azoreductase activity. Catalyzes the reductive cleavage of the azo bond in aromatic azo compounds to the corresponding amines.</text>
</comment>
<feature type="binding site" evidence="6">
    <location>
        <begin position="96"/>
        <end position="99"/>
    </location>
    <ligand>
        <name>FMN</name>
        <dbReference type="ChEBI" id="CHEBI:58210"/>
    </ligand>
</feature>
<proteinExistence type="inferred from homology"/>
<sequence>MVRILQIDTSPRYEQSHSRMLAQEFMEKWSDRHPKTTIIHRDLGLNPVPYIDATWVKAKFTPPDQYTPDLADALQLSDELIDEFLTADRYVLSVPMYNFSIPAVLKSYIDHIVRPRRTFAVDAGGFKGLVTDKKMLIFTARGSDFSPGSAFAPFDFQEPFLRTVFNFIGITDIQFINANALNSNRRDQSLTEIRTAIQDFAFCW</sequence>
<organism evidence="8 9">
    <name type="scientific">Microcoleus asticus IPMA8</name>
    <dbReference type="NCBI Taxonomy" id="2563858"/>
    <lineage>
        <taxon>Bacteria</taxon>
        <taxon>Bacillati</taxon>
        <taxon>Cyanobacteriota</taxon>
        <taxon>Cyanophyceae</taxon>
        <taxon>Oscillatoriophycideae</taxon>
        <taxon>Oscillatoriales</taxon>
        <taxon>Microcoleaceae</taxon>
        <taxon>Microcoleus</taxon>
        <taxon>Microcoleus asticus</taxon>
    </lineage>
</organism>
<dbReference type="Proteomes" id="UP000702425">
    <property type="component" value="Unassembled WGS sequence"/>
</dbReference>
<dbReference type="EC" id="1.7.1.17" evidence="6"/>
<comment type="cofactor">
    <cofactor evidence="6">
        <name>FMN</name>
        <dbReference type="ChEBI" id="CHEBI:58210"/>
    </cofactor>
    <text evidence="6">Binds 1 FMN per subunit.</text>
</comment>
<protein>
    <recommendedName>
        <fullName evidence="6">FMN dependent NADH:quinone oxidoreductase</fullName>
        <ecNumber evidence="6">1.6.5.-</ecNumber>
    </recommendedName>
    <alternativeName>
        <fullName evidence="6">Azo-dye reductase</fullName>
    </alternativeName>
    <alternativeName>
        <fullName evidence="6">FMN-dependent NADH-azo compound oxidoreductase</fullName>
    </alternativeName>
    <alternativeName>
        <fullName evidence="6">FMN-dependent NADH-azoreductase</fullName>
        <ecNumber evidence="6">1.7.1.17</ecNumber>
    </alternativeName>
</protein>
<comment type="subunit">
    <text evidence="6">Homodimer.</text>
</comment>
<keyword evidence="4 6" id="KW-0520">NAD</keyword>
<feature type="binding site" evidence="6">
    <location>
        <position position="10"/>
    </location>
    <ligand>
        <name>FMN</name>
        <dbReference type="ChEBI" id="CHEBI:58210"/>
    </ligand>
</feature>
<reference evidence="8 9" key="1">
    <citation type="journal article" date="2020" name="Sci. Rep.">
        <title>A novel cyanobacterial geosmin producer, revising GeoA distribution and dispersion patterns in Bacteria.</title>
        <authorList>
            <person name="Churro C."/>
            <person name="Semedo-Aguiar A.P."/>
            <person name="Silva A.D."/>
            <person name="Pereira-Leal J.B."/>
            <person name="Leite R.B."/>
        </authorList>
    </citation>
    <scope>NUCLEOTIDE SEQUENCE [LARGE SCALE GENOMIC DNA]</scope>
    <source>
        <strain evidence="8 9">IPMA8</strain>
    </source>
</reference>
<evidence type="ECO:0000256" key="6">
    <source>
        <dbReference type="HAMAP-Rule" id="MF_01216"/>
    </source>
</evidence>
<comment type="function">
    <text evidence="6">Quinone reductase that provides resistance to thiol-specific stress caused by electrophilic quinones.</text>
</comment>
<evidence type="ECO:0000313" key="8">
    <source>
        <dbReference type="EMBL" id="NQE34403.1"/>
    </source>
</evidence>
<accession>A0ABX2CWA6</accession>
<feature type="binding site" evidence="6">
    <location>
        <begin position="16"/>
        <end position="18"/>
    </location>
    <ligand>
        <name>FMN</name>
        <dbReference type="ChEBI" id="CHEBI:58210"/>
    </ligand>
</feature>
<dbReference type="InterPro" id="IPR050104">
    <property type="entry name" value="FMN-dep_NADH:Q_OxRdtase_AzoR1"/>
</dbReference>
<evidence type="ECO:0000259" key="7">
    <source>
        <dbReference type="Pfam" id="PF02525"/>
    </source>
</evidence>
<comment type="caution">
    <text evidence="6">Lacks conserved residue(s) required for the propagation of feature annotation.</text>
</comment>